<dbReference type="Proteomes" id="UP000534870">
    <property type="component" value="Unassembled WGS sequence"/>
</dbReference>
<evidence type="ECO:0000256" key="1">
    <source>
        <dbReference type="SAM" id="MobiDB-lite"/>
    </source>
</evidence>
<protein>
    <submittedName>
        <fullName evidence="2">Uncharacterized protein</fullName>
    </submittedName>
</protein>
<organism evidence="2 3">
    <name type="scientific">Nguyenibacter vanlangensis</name>
    <dbReference type="NCBI Taxonomy" id="1216886"/>
    <lineage>
        <taxon>Bacteria</taxon>
        <taxon>Pseudomonadati</taxon>
        <taxon>Pseudomonadota</taxon>
        <taxon>Alphaproteobacteria</taxon>
        <taxon>Acetobacterales</taxon>
        <taxon>Acetobacteraceae</taxon>
        <taxon>Nguyenibacter</taxon>
    </lineage>
</organism>
<reference evidence="2 3" key="1">
    <citation type="submission" date="2020-06" db="EMBL/GenBank/DDBJ databases">
        <title>Description of novel acetic acid bacteria.</title>
        <authorList>
            <person name="Sombolestani A."/>
        </authorList>
    </citation>
    <scope>NUCLEOTIDE SEQUENCE [LARGE SCALE GENOMIC DNA]</scope>
    <source>
        <strain evidence="2 3">LMG 31431</strain>
    </source>
</reference>
<comment type="caution">
    <text evidence="2">The sequence shown here is derived from an EMBL/GenBank/DDBJ whole genome shotgun (WGS) entry which is preliminary data.</text>
</comment>
<proteinExistence type="predicted"/>
<feature type="compositionally biased region" description="Basic and acidic residues" evidence="1">
    <location>
        <begin position="47"/>
        <end position="57"/>
    </location>
</feature>
<feature type="non-terminal residue" evidence="2">
    <location>
        <position position="1"/>
    </location>
</feature>
<gene>
    <name evidence="2" type="ORF">HUK84_16120</name>
</gene>
<dbReference type="EMBL" id="JABXXP010000520">
    <property type="protein sequence ID" value="NVN12633.1"/>
    <property type="molecule type" value="Genomic_DNA"/>
</dbReference>
<evidence type="ECO:0000313" key="2">
    <source>
        <dbReference type="EMBL" id="NVN12633.1"/>
    </source>
</evidence>
<accession>A0A7Y7IYB4</accession>
<evidence type="ECO:0000313" key="3">
    <source>
        <dbReference type="Proteomes" id="UP000534870"/>
    </source>
</evidence>
<name>A0A7Y7IYB4_9PROT</name>
<dbReference type="AlphaFoldDB" id="A0A7Y7IYB4"/>
<dbReference type="RefSeq" id="WP_176641193.1">
    <property type="nucleotide sequence ID" value="NZ_JABXXP010000520.1"/>
</dbReference>
<feature type="region of interest" description="Disordered" evidence="1">
    <location>
        <begin position="43"/>
        <end position="71"/>
    </location>
</feature>
<sequence>PQQDQAAAALPGTIDEIRESLRWLGQQIARRYFVVLTPPRAVGGGRYADRAGSRGEPDGEPGTKLGAIDES</sequence>